<dbReference type="Proteomes" id="UP001369815">
    <property type="component" value="Unassembled WGS sequence"/>
</dbReference>
<feature type="compositionally biased region" description="Low complexity" evidence="1">
    <location>
        <begin position="632"/>
        <end position="643"/>
    </location>
</feature>
<name>A0AAX6MDW5_9PEZI</name>
<reference evidence="2 3" key="1">
    <citation type="journal article" date="2024" name="Front Chem Biol">
        <title>Unveiling the potential of Daldinia eschscholtzii MFLUCC 19-0629 through bioactivity and bioinformatics studies for enhanced sustainable agriculture production.</title>
        <authorList>
            <person name="Brooks S."/>
            <person name="Weaver J.A."/>
            <person name="Klomchit A."/>
            <person name="Alharthi S.A."/>
            <person name="Onlamun T."/>
            <person name="Nurani R."/>
            <person name="Vong T.K."/>
            <person name="Alberti F."/>
            <person name="Greco C."/>
        </authorList>
    </citation>
    <scope>NUCLEOTIDE SEQUENCE [LARGE SCALE GENOMIC DNA]</scope>
    <source>
        <strain evidence="2">MFLUCC 19-0629</strain>
    </source>
</reference>
<feature type="region of interest" description="Disordered" evidence="1">
    <location>
        <begin position="325"/>
        <end position="345"/>
    </location>
</feature>
<feature type="compositionally biased region" description="Polar residues" evidence="1">
    <location>
        <begin position="691"/>
        <end position="707"/>
    </location>
</feature>
<dbReference type="EMBL" id="JBANMG010000008">
    <property type="protein sequence ID" value="KAK6950392.1"/>
    <property type="molecule type" value="Genomic_DNA"/>
</dbReference>
<feature type="compositionally biased region" description="Polar residues" evidence="1">
    <location>
        <begin position="512"/>
        <end position="527"/>
    </location>
</feature>
<protein>
    <submittedName>
        <fullName evidence="2">Uncharacterized protein</fullName>
    </submittedName>
</protein>
<dbReference type="AlphaFoldDB" id="A0AAX6MDW5"/>
<keyword evidence="3" id="KW-1185">Reference proteome</keyword>
<evidence type="ECO:0000313" key="3">
    <source>
        <dbReference type="Proteomes" id="UP001369815"/>
    </source>
</evidence>
<feature type="compositionally biased region" description="Polar residues" evidence="1">
    <location>
        <begin position="564"/>
        <end position="576"/>
    </location>
</feature>
<feature type="region of interest" description="Disordered" evidence="1">
    <location>
        <begin position="592"/>
        <end position="664"/>
    </location>
</feature>
<proteinExistence type="predicted"/>
<feature type="region of interest" description="Disordered" evidence="1">
    <location>
        <begin position="689"/>
        <end position="745"/>
    </location>
</feature>
<evidence type="ECO:0000256" key="1">
    <source>
        <dbReference type="SAM" id="MobiDB-lite"/>
    </source>
</evidence>
<evidence type="ECO:0000313" key="2">
    <source>
        <dbReference type="EMBL" id="KAK6950392.1"/>
    </source>
</evidence>
<organism evidence="2 3">
    <name type="scientific">Daldinia eschscholtzii</name>
    <dbReference type="NCBI Taxonomy" id="292717"/>
    <lineage>
        <taxon>Eukaryota</taxon>
        <taxon>Fungi</taxon>
        <taxon>Dikarya</taxon>
        <taxon>Ascomycota</taxon>
        <taxon>Pezizomycotina</taxon>
        <taxon>Sordariomycetes</taxon>
        <taxon>Xylariomycetidae</taxon>
        <taxon>Xylariales</taxon>
        <taxon>Hypoxylaceae</taxon>
        <taxon>Daldinia</taxon>
    </lineage>
</organism>
<sequence length="745" mass="83937">MSIDLDNPSSENVARLTKLLSRRPEYGIAIPSRRWLNRQEEKLRNIPEELLNNSGLLKRLFMKIADRIDPELVDPRAVLCKTHSALNPWLIRRFFLAVAYEVTVHTDMLRSWKGRMNYPVLSGFVGRVDSIAALWTEPDLYCECYGTPPFESHLIYVQSGCEACILSAMGANARVLADLRTTLIDRVERRPQRPNRRQAREPKLKRYIDEWISQLTEERAAKCIAMSDSVLEELRNVRPQLKEWRAQRRKKRSKNKTVYTELKKTSDGGTELKHVAENRRYKRRTKNGIPVAVADLEGAEDQRRAALYSLKDNVKSVYRPDSLSPYSEFGGRYEPSNEEDPLLPINEGEVLSDDYEDLEDFDELDELEDHPDLDRDFEAEERSRQKVSQWYSSQVLKLELTPDDTKSVLSMAHPAFRPPVEFSHISAAPSPLNIKKNRSRRTVPTRATDSVWTDVTVYTTDNRTTNRKGDVPSLPRVPSKYKHDNLSRNNGSERPSRARSPLVRPATALGHRSTQNVRQSAGSSVYSTERARQDGTGTGTGTGFMRRFLTGESEVTKGTRPRHNNGSGNNRDTQGYTAVLPHRSRFFTSALDLPELDGRDHQSSRSRSQSHGRSREGNNTHRRSQSQDHSGGRASNSRNSSNRHGQERRGNRSHGRGRSTTVTAAAAAAAATAATNAATATNATAASTVTMGGSRTASSRTLVTSSPSEEEDRAWKDSWGIRPEDEDDGLGPEDSHSVAFWREGR</sequence>
<accession>A0AAX6MDW5</accession>
<gene>
    <name evidence="2" type="ORF">Daesc_008720</name>
</gene>
<comment type="caution">
    <text evidence="2">The sequence shown here is derived from an EMBL/GenBank/DDBJ whole genome shotgun (WGS) entry which is preliminary data.</text>
</comment>
<feature type="region of interest" description="Disordered" evidence="1">
    <location>
        <begin position="462"/>
        <end position="576"/>
    </location>
</feature>